<dbReference type="Proteomes" id="UP000245380">
    <property type="component" value="Unassembled WGS sequence"/>
</dbReference>
<dbReference type="SMART" id="SM00382">
    <property type="entry name" value="AAA"/>
    <property type="match status" value="1"/>
</dbReference>
<dbReference type="PANTHER" id="PTHR30486:SF16">
    <property type="entry name" value="TWITCHING MOTILITY PROTEIN PILT"/>
    <property type="match status" value="1"/>
</dbReference>
<dbReference type="InterPro" id="IPR050921">
    <property type="entry name" value="T4SS_GSP_E_ATPase"/>
</dbReference>
<comment type="caution">
    <text evidence="3">The sequence shown here is derived from an EMBL/GenBank/DDBJ whole genome shotgun (WGS) entry which is preliminary data.</text>
</comment>
<dbReference type="InterPro" id="IPR006321">
    <property type="entry name" value="PilT/PilU"/>
</dbReference>
<evidence type="ECO:0000313" key="4">
    <source>
        <dbReference type="Proteomes" id="UP000245380"/>
    </source>
</evidence>
<comment type="similarity">
    <text evidence="1">Belongs to the GSP E family.</text>
</comment>
<dbReference type="Pfam" id="PF00437">
    <property type="entry name" value="T2SSE"/>
    <property type="match status" value="1"/>
</dbReference>
<dbReference type="PANTHER" id="PTHR30486">
    <property type="entry name" value="TWITCHING MOTILITY PROTEIN PILT"/>
    <property type="match status" value="1"/>
</dbReference>
<evidence type="ECO:0000259" key="2">
    <source>
        <dbReference type="PROSITE" id="PS00662"/>
    </source>
</evidence>
<dbReference type="CDD" id="cd01131">
    <property type="entry name" value="PilT"/>
    <property type="match status" value="1"/>
</dbReference>
<reference evidence="3 4" key="1">
    <citation type="submission" date="2016-11" db="EMBL/GenBank/DDBJ databases">
        <title>Comparative genomics of Acidibacillus ferroxidans species.</title>
        <authorList>
            <person name="Oliveira G."/>
            <person name="Nunes G."/>
            <person name="Oliveira R."/>
            <person name="Araujo F."/>
            <person name="Salim A."/>
            <person name="Scholte L."/>
            <person name="Morais D."/>
            <person name="Nancucheo I."/>
            <person name="Johnson D.B."/>
            <person name="Grail B."/>
            <person name="Bittencourt J."/>
            <person name="Valadares R."/>
        </authorList>
    </citation>
    <scope>NUCLEOTIDE SEQUENCE [LARGE SCALE GENOMIC DNA]</scope>
    <source>
        <strain evidence="3 4">Y002</strain>
    </source>
</reference>
<dbReference type="GO" id="GO:0005524">
    <property type="term" value="F:ATP binding"/>
    <property type="evidence" value="ECO:0007669"/>
    <property type="project" value="InterPro"/>
</dbReference>
<gene>
    <name evidence="3" type="ORF">BM613_01750</name>
</gene>
<dbReference type="Gene3D" id="3.30.450.90">
    <property type="match status" value="1"/>
</dbReference>
<dbReference type="GO" id="GO:0016887">
    <property type="term" value="F:ATP hydrolysis activity"/>
    <property type="evidence" value="ECO:0007669"/>
    <property type="project" value="InterPro"/>
</dbReference>
<sequence length="350" mass="38791">MSQILELLQDAVSQNASDLHLTVGSPPVFRIAGELRVQQSESLRAEKTEAMVRELLNAEQWQHLVTTGEIDFSFSLPGVSRFRMNAFRQRGCYSLAVRMVPTHVPSFESLGLPSVIRAFADRQQGLVLVTGPTGSGKSTTLAALIDAINQTQKRHIITLEDPIEYLHRHERSVIDQREVGIDTMSFAQGLRAALRQDPDVLLVGEMRDLETMTTAITAAETGHLVFATLHTPDAPQSIDRMIDVFPPGQQQQIRFQLASVILGVVSQRLIPTVDGKSRVAASEILVNTPAVANLIRSEKVHQIRTAMQTGKMYGMQTMEMSLRELLQSKRISEAQIRQYAAEWASGLSLL</sequence>
<dbReference type="OrthoDB" id="9808272at2"/>
<proteinExistence type="inferred from homology"/>
<keyword evidence="4" id="KW-1185">Reference proteome</keyword>
<dbReference type="AlphaFoldDB" id="A0A2U3DCJ7"/>
<evidence type="ECO:0000256" key="1">
    <source>
        <dbReference type="ARBA" id="ARBA00006611"/>
    </source>
</evidence>
<evidence type="ECO:0000313" key="3">
    <source>
        <dbReference type="EMBL" id="PWI59009.1"/>
    </source>
</evidence>
<dbReference type="PROSITE" id="PS00662">
    <property type="entry name" value="T2SP_E"/>
    <property type="match status" value="1"/>
</dbReference>
<protein>
    <submittedName>
        <fullName evidence="3">Type IV pili twitching motility protein PilT</fullName>
    </submittedName>
</protein>
<feature type="domain" description="Bacterial type II secretion system protein E" evidence="2">
    <location>
        <begin position="194"/>
        <end position="208"/>
    </location>
</feature>
<dbReference type="NCBIfam" id="TIGR01420">
    <property type="entry name" value="pilT_fam"/>
    <property type="match status" value="1"/>
</dbReference>
<accession>A0A2U3DCJ7</accession>
<organism evidence="3 4">
    <name type="scientific">Sulfoacidibacillus thermotolerans</name>
    <name type="common">Acidibacillus sulfuroxidans</name>
    <dbReference type="NCBI Taxonomy" id="1765684"/>
    <lineage>
        <taxon>Bacteria</taxon>
        <taxon>Bacillati</taxon>
        <taxon>Bacillota</taxon>
        <taxon>Bacilli</taxon>
        <taxon>Bacillales</taxon>
        <taxon>Alicyclobacillaceae</taxon>
        <taxon>Sulfoacidibacillus</taxon>
    </lineage>
</organism>
<dbReference type="InterPro" id="IPR003593">
    <property type="entry name" value="AAA+_ATPase"/>
</dbReference>
<name>A0A2U3DCJ7_SULT2</name>
<dbReference type="SUPFAM" id="SSF52540">
    <property type="entry name" value="P-loop containing nucleoside triphosphate hydrolases"/>
    <property type="match status" value="1"/>
</dbReference>
<dbReference type="InterPro" id="IPR027417">
    <property type="entry name" value="P-loop_NTPase"/>
</dbReference>
<dbReference type="Gene3D" id="3.40.50.300">
    <property type="entry name" value="P-loop containing nucleotide triphosphate hydrolases"/>
    <property type="match status" value="1"/>
</dbReference>
<dbReference type="InterPro" id="IPR001482">
    <property type="entry name" value="T2SS/T4SS_dom"/>
</dbReference>
<dbReference type="EMBL" id="MPDK01000002">
    <property type="protein sequence ID" value="PWI59009.1"/>
    <property type="molecule type" value="Genomic_DNA"/>
</dbReference>